<keyword evidence="2" id="KW-1185">Reference proteome</keyword>
<reference evidence="1 2" key="1">
    <citation type="journal article" date="2016" name="Proc. Natl. Acad. Sci. U.S.A.">
        <title>Comparative genomics of biotechnologically important yeasts.</title>
        <authorList>
            <person name="Riley R."/>
            <person name="Haridas S."/>
            <person name="Wolfe K.H."/>
            <person name="Lopes M.R."/>
            <person name="Hittinger C.T."/>
            <person name="Goeker M."/>
            <person name="Salamov A.A."/>
            <person name="Wisecaver J.H."/>
            <person name="Long T.M."/>
            <person name="Calvey C.H."/>
            <person name="Aerts A.L."/>
            <person name="Barry K.W."/>
            <person name="Choi C."/>
            <person name="Clum A."/>
            <person name="Coughlan A.Y."/>
            <person name="Deshpande S."/>
            <person name="Douglass A.P."/>
            <person name="Hanson S.J."/>
            <person name="Klenk H.-P."/>
            <person name="LaButti K.M."/>
            <person name="Lapidus A."/>
            <person name="Lindquist E.A."/>
            <person name="Lipzen A.M."/>
            <person name="Meier-Kolthoff J.P."/>
            <person name="Ohm R.A."/>
            <person name="Otillar R.P."/>
            <person name="Pangilinan J.L."/>
            <person name="Peng Y."/>
            <person name="Rokas A."/>
            <person name="Rosa C.A."/>
            <person name="Scheuner C."/>
            <person name="Sibirny A.A."/>
            <person name="Slot J.C."/>
            <person name="Stielow J.B."/>
            <person name="Sun H."/>
            <person name="Kurtzman C.P."/>
            <person name="Blackwell M."/>
            <person name="Grigoriev I.V."/>
            <person name="Jeffries T.W."/>
        </authorList>
    </citation>
    <scope>NUCLEOTIDE SEQUENCE [LARGE SCALE GENOMIC DNA]</scope>
    <source>
        <strain evidence="1 2">NRRL Y-11557</strain>
    </source>
</reference>
<sequence length="78" mass="8866">MSSWLCGKCLQVTRLGHRHARSAVTGLSALTRLKSLLKCFVPLSENHRRLEPRRLIYFQGIFIPFIINQLALTAANCQ</sequence>
<evidence type="ECO:0000313" key="2">
    <source>
        <dbReference type="Proteomes" id="UP000094385"/>
    </source>
</evidence>
<gene>
    <name evidence="1" type="ORF">LIPSTDRAFT_123716</name>
</gene>
<proteinExistence type="predicted"/>
<name>A0A1E3QER0_LIPST</name>
<organism evidence="1 2">
    <name type="scientific">Lipomyces starkeyi NRRL Y-11557</name>
    <dbReference type="NCBI Taxonomy" id="675824"/>
    <lineage>
        <taxon>Eukaryota</taxon>
        <taxon>Fungi</taxon>
        <taxon>Dikarya</taxon>
        <taxon>Ascomycota</taxon>
        <taxon>Saccharomycotina</taxon>
        <taxon>Lipomycetes</taxon>
        <taxon>Lipomycetales</taxon>
        <taxon>Lipomycetaceae</taxon>
        <taxon>Lipomyces</taxon>
    </lineage>
</organism>
<protein>
    <submittedName>
        <fullName evidence="1">Uncharacterized protein</fullName>
    </submittedName>
</protein>
<accession>A0A1E3QER0</accession>
<dbReference type="EMBL" id="KV454289">
    <property type="protein sequence ID" value="ODQ76156.1"/>
    <property type="molecule type" value="Genomic_DNA"/>
</dbReference>
<evidence type="ECO:0000313" key="1">
    <source>
        <dbReference type="EMBL" id="ODQ76156.1"/>
    </source>
</evidence>
<dbReference type="Proteomes" id="UP000094385">
    <property type="component" value="Unassembled WGS sequence"/>
</dbReference>
<dbReference type="AlphaFoldDB" id="A0A1E3QER0"/>